<comment type="caution">
    <text evidence="2">The sequence shown here is derived from an EMBL/GenBank/DDBJ whole genome shotgun (WGS) entry which is preliminary data.</text>
</comment>
<keyword evidence="3" id="KW-1185">Reference proteome</keyword>
<name>A0A2T5GQ30_9SPHN</name>
<dbReference type="RefSeq" id="WP_146168800.1">
    <property type="nucleotide sequence ID" value="NZ_QAOG01000002.1"/>
</dbReference>
<keyword evidence="1" id="KW-1133">Transmembrane helix</keyword>
<sequence length="94" mass="9816">MLYAYLAMIGWCGTKWPGCWRWPHPGPGPDPEPWWDLAIGVIGSIGGIIAVGLFRTLLPEGLTAVTTTAFFGGAFAATAVGSLAALRGTAGRKV</sequence>
<dbReference type="AlphaFoldDB" id="A0A2T5GQ30"/>
<proteinExistence type="predicted"/>
<keyword evidence="1" id="KW-0472">Membrane</keyword>
<gene>
    <name evidence="2" type="ORF">C8J26_1771</name>
</gene>
<feature type="transmembrane region" description="Helical" evidence="1">
    <location>
        <begin position="61"/>
        <end position="86"/>
    </location>
</feature>
<organism evidence="2 3">
    <name type="scientific">Sphingomonas aurantiaca</name>
    <dbReference type="NCBI Taxonomy" id="185949"/>
    <lineage>
        <taxon>Bacteria</taxon>
        <taxon>Pseudomonadati</taxon>
        <taxon>Pseudomonadota</taxon>
        <taxon>Alphaproteobacteria</taxon>
        <taxon>Sphingomonadales</taxon>
        <taxon>Sphingomonadaceae</taxon>
        <taxon>Sphingomonas</taxon>
    </lineage>
</organism>
<feature type="transmembrane region" description="Helical" evidence="1">
    <location>
        <begin position="34"/>
        <end position="54"/>
    </location>
</feature>
<dbReference type="EMBL" id="QAOG01000002">
    <property type="protein sequence ID" value="PTQ61437.1"/>
    <property type="molecule type" value="Genomic_DNA"/>
</dbReference>
<evidence type="ECO:0000313" key="3">
    <source>
        <dbReference type="Proteomes" id="UP000244189"/>
    </source>
</evidence>
<dbReference type="Proteomes" id="UP000244189">
    <property type="component" value="Unassembled WGS sequence"/>
</dbReference>
<accession>A0A2T5GQ30</accession>
<evidence type="ECO:0000256" key="1">
    <source>
        <dbReference type="SAM" id="Phobius"/>
    </source>
</evidence>
<evidence type="ECO:0000313" key="2">
    <source>
        <dbReference type="EMBL" id="PTQ61437.1"/>
    </source>
</evidence>
<reference evidence="2 3" key="1">
    <citation type="submission" date="2018-04" db="EMBL/GenBank/DDBJ databases">
        <title>Genomic Encyclopedia of Type Strains, Phase III (KMG-III): the genomes of soil and plant-associated and newly described type strains.</title>
        <authorList>
            <person name="Whitman W."/>
        </authorList>
    </citation>
    <scope>NUCLEOTIDE SEQUENCE [LARGE SCALE GENOMIC DNA]</scope>
    <source>
        <strain evidence="2 3">MA101b</strain>
    </source>
</reference>
<protein>
    <submittedName>
        <fullName evidence="2">Uncharacterized protein</fullName>
    </submittedName>
</protein>
<keyword evidence="1" id="KW-0812">Transmembrane</keyword>